<dbReference type="SUPFAM" id="SSF52540">
    <property type="entry name" value="P-loop containing nucleoside triphosphate hydrolases"/>
    <property type="match status" value="1"/>
</dbReference>
<keyword evidence="8 11" id="KW-0505">Motor protein</keyword>
<feature type="region of interest" description="Disordered" evidence="12">
    <location>
        <begin position="818"/>
        <end position="840"/>
    </location>
</feature>
<dbReference type="FunFam" id="3.40.850.10:FF:000012">
    <property type="entry name" value="Kinesin-like protein"/>
    <property type="match status" value="1"/>
</dbReference>
<dbReference type="InterPro" id="IPR006287">
    <property type="entry name" value="DJ-1"/>
</dbReference>
<feature type="transmembrane region" description="Helical" evidence="13">
    <location>
        <begin position="103"/>
        <end position="126"/>
    </location>
</feature>
<dbReference type="Gene3D" id="3.40.850.10">
    <property type="entry name" value="Kinesin motor domain"/>
    <property type="match status" value="1"/>
</dbReference>
<dbReference type="GO" id="GO:0005737">
    <property type="term" value="C:cytoplasm"/>
    <property type="evidence" value="ECO:0007669"/>
    <property type="project" value="UniProtKB-ARBA"/>
</dbReference>
<comment type="subcellular location">
    <subcellularLocation>
        <location evidence="1">Cytoplasm</location>
        <location evidence="1">Cytoskeleton</location>
    </subcellularLocation>
</comment>
<evidence type="ECO:0000256" key="1">
    <source>
        <dbReference type="ARBA" id="ARBA00004245"/>
    </source>
</evidence>
<accession>A0A7J6PQV8</accession>
<keyword evidence="14" id="KW-0732">Signal</keyword>
<organism evidence="16 17">
    <name type="scientific">Perkinsus olseni</name>
    <name type="common">Perkinsus atlanticus</name>
    <dbReference type="NCBI Taxonomy" id="32597"/>
    <lineage>
        <taxon>Eukaryota</taxon>
        <taxon>Sar</taxon>
        <taxon>Alveolata</taxon>
        <taxon>Perkinsozoa</taxon>
        <taxon>Perkinsea</taxon>
        <taxon>Perkinsida</taxon>
        <taxon>Perkinsidae</taxon>
        <taxon>Perkinsus</taxon>
    </lineage>
</organism>
<proteinExistence type="inferred from homology"/>
<keyword evidence="13" id="KW-0472">Membrane</keyword>
<dbReference type="NCBIfam" id="TIGR01383">
    <property type="entry name" value="not_thiJ"/>
    <property type="match status" value="1"/>
</dbReference>
<evidence type="ECO:0000313" key="17">
    <source>
        <dbReference type="Proteomes" id="UP000574390"/>
    </source>
</evidence>
<comment type="caution">
    <text evidence="16">The sequence shown here is derived from an EMBL/GenBank/DDBJ whole genome shotgun (WGS) entry which is preliminary data.</text>
</comment>
<feature type="compositionally biased region" description="Basic and acidic residues" evidence="12">
    <location>
        <begin position="745"/>
        <end position="754"/>
    </location>
</feature>
<dbReference type="PROSITE" id="PS00411">
    <property type="entry name" value="KINESIN_MOTOR_1"/>
    <property type="match status" value="1"/>
</dbReference>
<keyword evidence="3" id="KW-0493">Microtubule</keyword>
<dbReference type="AlphaFoldDB" id="A0A7J6PQV8"/>
<evidence type="ECO:0000256" key="12">
    <source>
        <dbReference type="SAM" id="MobiDB-lite"/>
    </source>
</evidence>
<keyword evidence="9" id="KW-0206">Cytoskeleton</keyword>
<name>A0A7J6PQV8_PEROL</name>
<feature type="compositionally biased region" description="Low complexity" evidence="12">
    <location>
        <begin position="766"/>
        <end position="787"/>
    </location>
</feature>
<dbReference type="SUPFAM" id="SSF52317">
    <property type="entry name" value="Class I glutamine amidotransferase-like"/>
    <property type="match status" value="1"/>
</dbReference>
<feature type="region of interest" description="Disordered" evidence="12">
    <location>
        <begin position="690"/>
        <end position="797"/>
    </location>
</feature>
<dbReference type="InterPro" id="IPR001752">
    <property type="entry name" value="Kinesin_motor_dom"/>
</dbReference>
<evidence type="ECO:0000256" key="2">
    <source>
        <dbReference type="ARBA" id="ARBA00022490"/>
    </source>
</evidence>
<comment type="similarity">
    <text evidence="10">Belongs to the TRAFAC class myosin-kinesin ATPase superfamily. Kinesin family. KIN-13 subfamily.</text>
</comment>
<evidence type="ECO:0000256" key="5">
    <source>
        <dbReference type="ARBA" id="ARBA00022741"/>
    </source>
</evidence>
<dbReference type="GO" id="GO:0005524">
    <property type="term" value="F:ATP binding"/>
    <property type="evidence" value="ECO:0007669"/>
    <property type="project" value="UniProtKB-UniRule"/>
</dbReference>
<evidence type="ECO:0000256" key="6">
    <source>
        <dbReference type="ARBA" id="ARBA00022840"/>
    </source>
</evidence>
<evidence type="ECO:0000256" key="11">
    <source>
        <dbReference type="PROSITE-ProRule" id="PRU00283"/>
    </source>
</evidence>
<feature type="signal peptide" evidence="14">
    <location>
        <begin position="1"/>
        <end position="19"/>
    </location>
</feature>
<dbReference type="FunFam" id="3.40.50.880:FF:000015">
    <property type="entry name" value="Protein DJ-1 homolog C"/>
    <property type="match status" value="1"/>
</dbReference>
<evidence type="ECO:0000256" key="8">
    <source>
        <dbReference type="ARBA" id="ARBA00023175"/>
    </source>
</evidence>
<dbReference type="PANTHER" id="PTHR47971:SF8">
    <property type="entry name" value="KINESIN-LIKE PROTEIN"/>
    <property type="match status" value="1"/>
</dbReference>
<feature type="region of interest" description="Disordered" evidence="12">
    <location>
        <begin position="312"/>
        <end position="332"/>
    </location>
</feature>
<dbReference type="InterPro" id="IPR036961">
    <property type="entry name" value="Kinesin_motor_dom_sf"/>
</dbReference>
<dbReference type="Pfam" id="PF00225">
    <property type="entry name" value="Kinesin"/>
    <property type="match status" value="1"/>
</dbReference>
<dbReference type="GO" id="GO:0007019">
    <property type="term" value="P:microtubule depolymerization"/>
    <property type="evidence" value="ECO:0007669"/>
    <property type="project" value="TreeGrafter"/>
</dbReference>
<keyword evidence="13" id="KW-1133">Transmembrane helix</keyword>
<gene>
    <name evidence="16" type="ORF">FOZ62_029654</name>
</gene>
<dbReference type="CDD" id="cd03135">
    <property type="entry name" value="GATase1_DJ-1"/>
    <property type="match status" value="1"/>
</dbReference>
<dbReference type="Gene3D" id="3.40.50.880">
    <property type="match status" value="1"/>
</dbReference>
<dbReference type="EMBL" id="JABANM010035204">
    <property type="protein sequence ID" value="KAF4698392.1"/>
    <property type="molecule type" value="Genomic_DNA"/>
</dbReference>
<evidence type="ECO:0000256" key="4">
    <source>
        <dbReference type="ARBA" id="ARBA00022737"/>
    </source>
</evidence>
<dbReference type="GO" id="GO:0003777">
    <property type="term" value="F:microtubule motor activity"/>
    <property type="evidence" value="ECO:0007669"/>
    <property type="project" value="InterPro"/>
</dbReference>
<evidence type="ECO:0000256" key="9">
    <source>
        <dbReference type="ARBA" id="ARBA00023212"/>
    </source>
</evidence>
<feature type="domain" description="Kinesin motor" evidence="15">
    <location>
        <begin position="373"/>
        <end position="691"/>
    </location>
</feature>
<dbReference type="PANTHER" id="PTHR47971">
    <property type="entry name" value="KINESIN-RELATED PROTEIN 6"/>
    <property type="match status" value="1"/>
</dbReference>
<evidence type="ECO:0000259" key="15">
    <source>
        <dbReference type="PROSITE" id="PS50067"/>
    </source>
</evidence>
<sequence>MTTLVIFLLASIIAVPVEAVRGNPMALRVGDTASSVPGNARANVLRAQTEEAMKGYVQTVNGILAQYGGGLPPAPGSSVAVPQQVALSAPIRQGGFPDSSMHLIFLSWAVCAVLLGIIVAGVLWYLQQQQQKQERRKTTRRLIRPAMRKRLTLRDKVRSYCDGKESTCGTVRRERSLIAMRVTCADRLGGLVGIFGPRRVQLPVTVVSPEDAIEAIDRKIQAAFTPYRNEVSASTSAGSTVSASSSASQASSSSSASSVKRLHPIFMMKAAAAVAAANPTAEGGSNTTLSGVATPRRSVEKCVVEVARLKREREARRRESAEKRLERDQEEESLKAAGYARCDVQFERMIREFRASSIRNSSWMSPRSNTDRRIQVVVRKRPLFDYEKKPSGGKTGQLDIVSITNPRVLVHECKVKVDGITKFLENHEFAFDRAYSERCGTGEVYRTCVEGPSKEVLSDGGRFTVFAYGQTGSGKTYTMVGMEARLITSIFGNGRDRRSVYVSFFEIYGGRAYDLLNRRSRLKVLEDASQEVQIPKLIVRRATTVDQLSSILYAGNSARTTFATTSNKDSSRSHAVCVICTSSERGPEARITLVDLAGSESAHDSQSHRLERRIEGAEINKSLLALKECVRAVDSGRAHIPFRASKLTMVLRDAFLHEGARMVMIACIKPGQRSGDHTLNTLRYAARLKRSSAGSEFDDMTPRQGSTADGVESLEKVFLSGVVRKTPPSRSPSPRKQLPATPRLTDVRPTESSHRRTSLRSPSFGRHSPSQSRSTSSVRTSSDETTSGFESSELRTSVAEELEIGEVLELPFMLEPLPETEPWAPLDDASHEETSEDTTVSAGRIAPLTLEQVTEEHLKAIQGDAALLAAETELLAKVKGEQASDMEAYVREARQICERKEDAVGALRYFYSGSFELYCVRLSPPFANDSEEIEFNATVDVLARGGCQVTVACPGHDRNVKLSRGVRVVADMTLEQASDMQFDMIACPGGMPGAKHLGNDAFLATMLRTQHTEGKWVAAICASPAVVLAPNGILDDVDKCTCYDAPAFREVIAKKLSPERVVVSNKVITSIGPGSAIEFGLECVARLQGRDKAVSVAKGLLVTPDVILRLEAAGKH</sequence>
<dbReference type="GO" id="GO:0007018">
    <property type="term" value="P:microtubule-based movement"/>
    <property type="evidence" value="ECO:0007669"/>
    <property type="project" value="InterPro"/>
</dbReference>
<evidence type="ECO:0000256" key="7">
    <source>
        <dbReference type="ARBA" id="ARBA00022962"/>
    </source>
</evidence>
<dbReference type="PROSITE" id="PS50067">
    <property type="entry name" value="KINESIN_MOTOR_2"/>
    <property type="match status" value="1"/>
</dbReference>
<dbReference type="InterPro" id="IPR027640">
    <property type="entry name" value="Kinesin-like_fam"/>
</dbReference>
<dbReference type="PRINTS" id="PR00380">
    <property type="entry name" value="KINESINHEAVY"/>
</dbReference>
<keyword evidence="7" id="KW-0315">Glutamine amidotransferase</keyword>
<feature type="compositionally biased region" description="Basic and acidic residues" evidence="12">
    <location>
        <begin position="312"/>
        <end position="327"/>
    </location>
</feature>
<dbReference type="InterPro" id="IPR002818">
    <property type="entry name" value="DJ-1/PfpI"/>
</dbReference>
<keyword evidence="4" id="KW-0677">Repeat</keyword>
<dbReference type="Proteomes" id="UP000574390">
    <property type="component" value="Unassembled WGS sequence"/>
</dbReference>
<keyword evidence="6 11" id="KW-0067">ATP-binding</keyword>
<evidence type="ECO:0000256" key="13">
    <source>
        <dbReference type="SAM" id="Phobius"/>
    </source>
</evidence>
<dbReference type="GO" id="GO:0008017">
    <property type="term" value="F:microtubule binding"/>
    <property type="evidence" value="ECO:0007669"/>
    <property type="project" value="InterPro"/>
</dbReference>
<dbReference type="InterPro" id="IPR019821">
    <property type="entry name" value="Kinesin_motor_CS"/>
</dbReference>
<keyword evidence="2" id="KW-0963">Cytoplasm</keyword>
<evidence type="ECO:0000256" key="10">
    <source>
        <dbReference type="ARBA" id="ARBA00061030"/>
    </source>
</evidence>
<feature type="chain" id="PRO_5029568610" description="Kinesin motor domain-containing protein" evidence="14">
    <location>
        <begin position="20"/>
        <end position="1116"/>
    </location>
</feature>
<keyword evidence="13" id="KW-0812">Transmembrane</keyword>
<dbReference type="InterPro" id="IPR029062">
    <property type="entry name" value="Class_I_gatase-like"/>
</dbReference>
<dbReference type="Pfam" id="PF01965">
    <property type="entry name" value="DJ-1_PfpI"/>
    <property type="match status" value="1"/>
</dbReference>
<evidence type="ECO:0000256" key="14">
    <source>
        <dbReference type="SAM" id="SignalP"/>
    </source>
</evidence>
<dbReference type="GO" id="GO:0005874">
    <property type="term" value="C:microtubule"/>
    <property type="evidence" value="ECO:0007669"/>
    <property type="project" value="UniProtKB-KW"/>
</dbReference>
<feature type="binding site" evidence="11">
    <location>
        <begin position="469"/>
        <end position="476"/>
    </location>
    <ligand>
        <name>ATP</name>
        <dbReference type="ChEBI" id="CHEBI:30616"/>
    </ligand>
</feature>
<dbReference type="SMART" id="SM00129">
    <property type="entry name" value="KISc"/>
    <property type="match status" value="1"/>
</dbReference>
<protein>
    <recommendedName>
        <fullName evidence="15">Kinesin motor domain-containing protein</fullName>
    </recommendedName>
</protein>
<evidence type="ECO:0000256" key="3">
    <source>
        <dbReference type="ARBA" id="ARBA00022701"/>
    </source>
</evidence>
<dbReference type="InterPro" id="IPR027417">
    <property type="entry name" value="P-loop_NTPase"/>
</dbReference>
<evidence type="ECO:0000313" key="16">
    <source>
        <dbReference type="EMBL" id="KAF4698392.1"/>
    </source>
</evidence>
<keyword evidence="5 11" id="KW-0547">Nucleotide-binding</keyword>
<reference evidence="16 17" key="1">
    <citation type="submission" date="2020-04" db="EMBL/GenBank/DDBJ databases">
        <title>Perkinsus olseni comparative genomics.</title>
        <authorList>
            <person name="Bogema D.R."/>
        </authorList>
    </citation>
    <scope>NUCLEOTIDE SEQUENCE [LARGE SCALE GENOMIC DNA]</scope>
    <source>
        <strain evidence="16">ATCC PRA-205</strain>
    </source>
</reference>